<feature type="compositionally biased region" description="Basic and acidic residues" evidence="1">
    <location>
        <begin position="1"/>
        <end position="16"/>
    </location>
</feature>
<dbReference type="EMBL" id="FO203431">
    <property type="protein sequence ID" value="CCH85728.1"/>
    <property type="molecule type" value="Genomic_DNA"/>
</dbReference>
<dbReference type="STRING" id="477641.MODMU_0266"/>
<dbReference type="eggNOG" id="ENOG502ZNB3">
    <property type="taxonomic scope" value="Bacteria"/>
</dbReference>
<organism evidence="2 3">
    <name type="scientific">Modestobacter italicus (strain DSM 44449 / CECT 9708 / BC 501)</name>
    <dbReference type="NCBI Taxonomy" id="2732864"/>
    <lineage>
        <taxon>Bacteria</taxon>
        <taxon>Bacillati</taxon>
        <taxon>Actinomycetota</taxon>
        <taxon>Actinomycetes</taxon>
        <taxon>Geodermatophilales</taxon>
        <taxon>Geodermatophilaceae</taxon>
        <taxon>Modestobacter</taxon>
    </lineage>
</organism>
<dbReference type="OMA" id="CAGRTES"/>
<gene>
    <name evidence="2" type="ordered locus">MODMU_0266</name>
</gene>
<evidence type="ECO:0000256" key="1">
    <source>
        <dbReference type="SAM" id="MobiDB-lite"/>
    </source>
</evidence>
<dbReference type="KEGG" id="mmar:MODMU_0266"/>
<sequence length="233" mass="24296">MTALQGDERASLHDGGGDVSELASGHGRATGTTTPSSWWLVDAEQRVLAGPFGSRLDAALAELSSPGVEVAPLYPAHGVRRDDGTLASRFSPDDRAWLAHLSDQLDRLADDWDALIDDADPLTGLVCEVAAAVAEAGLPLHDCAGRTESRQLGGVCLTPAPGEHGVLVSWTQHDRMALGRVRGHAADLAAQDVMNHALAGVLAAFGFELEPFGDASGHIVRAAGSPSGLTEWE</sequence>
<keyword evidence="3" id="KW-1185">Reference proteome</keyword>
<reference evidence="2 3" key="1">
    <citation type="journal article" date="2012" name="J. Bacteriol.">
        <title>Genome Sequence of Radiation-Resistant Modestobacter marinus Strain BC501, a Representative Actinobacterium That Thrives on Calcareous Stone Surfaces.</title>
        <authorList>
            <person name="Normand P."/>
            <person name="Gury J."/>
            <person name="Pujic P."/>
            <person name="Chouaia B."/>
            <person name="Crotti E."/>
            <person name="Brusetti L."/>
            <person name="Daffonchio D."/>
            <person name="Vacherie B."/>
            <person name="Barbe V."/>
            <person name="Medigue C."/>
            <person name="Calteau A."/>
            <person name="Ghodhbane-Gtari F."/>
            <person name="Essoussi I."/>
            <person name="Nouioui I."/>
            <person name="Abbassi-Ghozzi I."/>
            <person name="Gtari M."/>
        </authorList>
    </citation>
    <scope>NUCLEOTIDE SEQUENCE [LARGE SCALE GENOMIC DNA]</scope>
    <source>
        <strain evidence="3">BC 501</strain>
    </source>
</reference>
<name>I4EQR5_MODI5</name>
<dbReference type="HOGENOM" id="CLU_1188882_0_0_11"/>
<accession>I4EQR5</accession>
<dbReference type="AlphaFoldDB" id="I4EQR5"/>
<evidence type="ECO:0000313" key="3">
    <source>
        <dbReference type="Proteomes" id="UP000006461"/>
    </source>
</evidence>
<protein>
    <submittedName>
        <fullName evidence="2">Uncharacterized protein</fullName>
    </submittedName>
</protein>
<dbReference type="Proteomes" id="UP000006461">
    <property type="component" value="Chromosome"/>
</dbReference>
<proteinExistence type="predicted"/>
<feature type="region of interest" description="Disordered" evidence="1">
    <location>
        <begin position="1"/>
        <end position="35"/>
    </location>
</feature>
<evidence type="ECO:0000313" key="2">
    <source>
        <dbReference type="EMBL" id="CCH85728.1"/>
    </source>
</evidence>